<feature type="domain" description="Integrase catalytic" evidence="2">
    <location>
        <begin position="220"/>
        <end position="423"/>
    </location>
</feature>
<evidence type="ECO:0000256" key="1">
    <source>
        <dbReference type="SAM" id="MobiDB-lite"/>
    </source>
</evidence>
<dbReference type="GO" id="GO:0003676">
    <property type="term" value="F:nucleic acid binding"/>
    <property type="evidence" value="ECO:0007669"/>
    <property type="project" value="InterPro"/>
</dbReference>
<sequence length="611" mass="66841">MAMERLLLPGTAVEHAGRAWRVERALGADAVLLRDEAGEVLVADPATLCFPEPMATPNTCRDQAQISPTAWSEACRRRDVLLVLAAQPARTLAQVDAAAAALGLHRRQTFALLRRLRTHGSAPAVFLPGHGGPRAGRLGAAVEAIVTGAIEQHYARPTRPSLLSLSREVDARCAAAGLAPPSAKAVAARVRRCDRAWLAGRREGGARRRALRLLTGAHPAAEAPWACVQIDSTPSDVQLVREADRAVIGRATATFALDLYSRAILGLSVSLDAPSTVTVASCLEQACLPKDDWLARRGLAHLCWPCWGRPQVLEYDRGAENTAAGIARGLQRYGIEARVRPPGRPDLHGHVERLIGTMMQRLHERLGSTFGSVAQRGKARPEETACLTVGELERVLALVVEAYNGTVHEATGERPVERYLAWYRQPGLADAERVPPRMDPARFLLDFLPFERRALGRGGLRLFRIDYSAASLLPLWRRDNGRRVMRVVVYDPRSLARVWVLDEATGEYIGVPYRTPRPDMTLAESEAARARLRSLRAADRTEPRLFESVAEIRRIEAKAATATARRRAERAREGRQAATEARTRCGDEAPPPAAPAFPVGEVEPFSEVEVT</sequence>
<gene>
    <name evidence="3" type="ORF">EXY23_24105</name>
</gene>
<dbReference type="SUPFAM" id="SSF53098">
    <property type="entry name" value="Ribonuclease H-like"/>
    <property type="match status" value="1"/>
</dbReference>
<evidence type="ECO:0000313" key="3">
    <source>
        <dbReference type="EMBL" id="TCZ53894.1"/>
    </source>
</evidence>
<dbReference type="PROSITE" id="PS50994">
    <property type="entry name" value="INTEGRASE"/>
    <property type="match status" value="1"/>
</dbReference>
<dbReference type="Pfam" id="PF09299">
    <property type="entry name" value="Mu-transpos_C"/>
    <property type="match status" value="1"/>
</dbReference>
<feature type="region of interest" description="Disordered" evidence="1">
    <location>
        <begin position="563"/>
        <end position="611"/>
    </location>
</feature>
<feature type="compositionally biased region" description="Basic and acidic residues" evidence="1">
    <location>
        <begin position="570"/>
        <end position="587"/>
    </location>
</feature>
<evidence type="ECO:0000259" key="2">
    <source>
        <dbReference type="PROSITE" id="PS50994"/>
    </source>
</evidence>
<dbReference type="InterPro" id="IPR012337">
    <property type="entry name" value="RNaseH-like_sf"/>
</dbReference>
<dbReference type="AlphaFoldDB" id="A0A4R4D5W4"/>
<protein>
    <recommendedName>
        <fullName evidence="2">Integrase catalytic domain-containing protein</fullName>
    </recommendedName>
</protein>
<dbReference type="Proteomes" id="UP000295023">
    <property type="component" value="Unassembled WGS sequence"/>
</dbReference>
<reference evidence="3 4" key="1">
    <citation type="submission" date="2019-03" db="EMBL/GenBank/DDBJ databases">
        <title>Paracraurococcus aquatilis NE82 genome sequence.</title>
        <authorList>
            <person name="Zhao Y."/>
            <person name="Du Z."/>
        </authorList>
    </citation>
    <scope>NUCLEOTIDE SEQUENCE [LARGE SCALE GENOMIC DNA]</scope>
    <source>
        <strain evidence="3 4">NE82</strain>
    </source>
</reference>
<dbReference type="InterPro" id="IPR001584">
    <property type="entry name" value="Integrase_cat-core"/>
</dbReference>
<organism evidence="3 4">
    <name type="scientific">Roseicella aquatilis</name>
    <dbReference type="NCBI Taxonomy" id="2527868"/>
    <lineage>
        <taxon>Bacteria</taxon>
        <taxon>Pseudomonadati</taxon>
        <taxon>Pseudomonadota</taxon>
        <taxon>Alphaproteobacteria</taxon>
        <taxon>Acetobacterales</taxon>
        <taxon>Roseomonadaceae</taxon>
        <taxon>Roseicella</taxon>
    </lineage>
</organism>
<proteinExistence type="predicted"/>
<dbReference type="EMBL" id="SKBM01000036">
    <property type="protein sequence ID" value="TCZ53894.1"/>
    <property type="molecule type" value="Genomic_DNA"/>
</dbReference>
<name>A0A4R4D5W4_9PROT</name>
<keyword evidence="4" id="KW-1185">Reference proteome</keyword>
<comment type="caution">
    <text evidence="3">The sequence shown here is derived from an EMBL/GenBank/DDBJ whole genome shotgun (WGS) entry which is preliminary data.</text>
</comment>
<dbReference type="InterPro" id="IPR015378">
    <property type="entry name" value="Transposase-like_Mu_C"/>
</dbReference>
<dbReference type="InterPro" id="IPR036397">
    <property type="entry name" value="RNaseH_sf"/>
</dbReference>
<dbReference type="OrthoDB" id="5287589at2"/>
<evidence type="ECO:0000313" key="4">
    <source>
        <dbReference type="Proteomes" id="UP000295023"/>
    </source>
</evidence>
<dbReference type="Gene3D" id="3.30.420.10">
    <property type="entry name" value="Ribonuclease H-like superfamily/Ribonuclease H"/>
    <property type="match status" value="1"/>
</dbReference>
<accession>A0A4R4D5W4</accession>
<dbReference type="GO" id="GO:0015074">
    <property type="term" value="P:DNA integration"/>
    <property type="evidence" value="ECO:0007669"/>
    <property type="project" value="InterPro"/>
</dbReference>